<comment type="similarity">
    <text evidence="1">Belongs to the TolB family.</text>
</comment>
<protein>
    <submittedName>
        <fullName evidence="4">Imidazolonepropionase-like amidohydrolase</fullName>
    </submittedName>
</protein>
<dbReference type="Gene3D" id="2.120.10.30">
    <property type="entry name" value="TolB, C-terminal domain"/>
    <property type="match status" value="3"/>
</dbReference>
<dbReference type="AlphaFoldDB" id="A0A3M0AE41"/>
<dbReference type="InterPro" id="IPR011659">
    <property type="entry name" value="WD40"/>
</dbReference>
<dbReference type="PANTHER" id="PTHR36842:SF1">
    <property type="entry name" value="PROTEIN TOLB"/>
    <property type="match status" value="1"/>
</dbReference>
<evidence type="ECO:0000256" key="1">
    <source>
        <dbReference type="ARBA" id="ARBA00009820"/>
    </source>
</evidence>
<feature type="signal peptide" evidence="2">
    <location>
        <begin position="1"/>
        <end position="21"/>
    </location>
</feature>
<evidence type="ECO:0000259" key="3">
    <source>
        <dbReference type="Pfam" id="PF01979"/>
    </source>
</evidence>
<dbReference type="InterPro" id="IPR011059">
    <property type="entry name" value="Metal-dep_hydrolase_composite"/>
</dbReference>
<dbReference type="SUPFAM" id="SSF51556">
    <property type="entry name" value="Metallo-dependent hydrolases"/>
    <property type="match status" value="1"/>
</dbReference>
<dbReference type="RefSeq" id="WP_121876194.1">
    <property type="nucleotide sequence ID" value="NZ_REFJ01000002.1"/>
</dbReference>
<dbReference type="SUPFAM" id="SSF51338">
    <property type="entry name" value="Composite domain of metallo-dependent hydrolases"/>
    <property type="match status" value="1"/>
</dbReference>
<dbReference type="Pfam" id="PF07676">
    <property type="entry name" value="PD40"/>
    <property type="match status" value="5"/>
</dbReference>
<organism evidence="4 5">
    <name type="scientific">Umboniibacter marinipuniceus</name>
    <dbReference type="NCBI Taxonomy" id="569599"/>
    <lineage>
        <taxon>Bacteria</taxon>
        <taxon>Pseudomonadati</taxon>
        <taxon>Pseudomonadota</taxon>
        <taxon>Gammaproteobacteria</taxon>
        <taxon>Cellvibrionales</taxon>
        <taxon>Cellvibrionaceae</taxon>
        <taxon>Umboniibacter</taxon>
    </lineage>
</organism>
<dbReference type="Pfam" id="PF01979">
    <property type="entry name" value="Amidohydro_1"/>
    <property type="match status" value="1"/>
</dbReference>
<feature type="domain" description="Amidohydrolase-related" evidence="3">
    <location>
        <begin position="966"/>
        <end position="1028"/>
    </location>
</feature>
<evidence type="ECO:0000313" key="4">
    <source>
        <dbReference type="EMBL" id="RMA81028.1"/>
    </source>
</evidence>
<dbReference type="InterPro" id="IPR011042">
    <property type="entry name" value="6-blade_b-propeller_TolB-like"/>
</dbReference>
<evidence type="ECO:0000256" key="2">
    <source>
        <dbReference type="SAM" id="SignalP"/>
    </source>
</evidence>
<dbReference type="Gene3D" id="2.30.40.10">
    <property type="entry name" value="Urease, subunit C, domain 1"/>
    <property type="match status" value="2"/>
</dbReference>
<evidence type="ECO:0000313" key="5">
    <source>
        <dbReference type="Proteomes" id="UP000267187"/>
    </source>
</evidence>
<dbReference type="OrthoDB" id="9758793at2"/>
<dbReference type="SUPFAM" id="SSF82171">
    <property type="entry name" value="DPP6 N-terminal domain-like"/>
    <property type="match status" value="1"/>
</dbReference>
<dbReference type="InterPro" id="IPR006680">
    <property type="entry name" value="Amidohydro-rel"/>
</dbReference>
<accession>A0A3M0AE41</accession>
<keyword evidence="5" id="KW-1185">Reference proteome</keyword>
<dbReference type="Gene3D" id="3.20.20.140">
    <property type="entry name" value="Metal-dependent hydrolases"/>
    <property type="match status" value="2"/>
</dbReference>
<comment type="caution">
    <text evidence="4">The sequence shown here is derived from an EMBL/GenBank/DDBJ whole genome shotgun (WGS) entry which is preliminary data.</text>
</comment>
<dbReference type="InterPro" id="IPR032466">
    <property type="entry name" value="Metal_Hydrolase"/>
</dbReference>
<keyword evidence="2" id="KW-0732">Signal</keyword>
<gene>
    <name evidence="4" type="ORF">DFR27_0818</name>
</gene>
<dbReference type="EMBL" id="REFJ01000002">
    <property type="protein sequence ID" value="RMA81028.1"/>
    <property type="molecule type" value="Genomic_DNA"/>
</dbReference>
<dbReference type="SUPFAM" id="SSF69304">
    <property type="entry name" value="Tricorn protease N-terminal domain"/>
    <property type="match status" value="1"/>
</dbReference>
<feature type="chain" id="PRO_5018110988" evidence="2">
    <location>
        <begin position="22"/>
        <end position="1066"/>
    </location>
</feature>
<name>A0A3M0AE41_9GAMM</name>
<sequence>MNKLSHVLIALLAALSSFSFAEDASDESWDIEGANGGELSRIQFTTDEGTWMNVDVSPRGDLVVFDLLGDIYTMPLSGGKATALTQGRALDIQPRFSPDGDWISFTSDRNGADNIWVMKVDGSEARAISNEDFRLLNNAWWHPNGDYLVARKHFTGTRSLGAGEMWLYHVNGGDGIQLTERRNEQQDSGEPAFSPDGRYVYFSEDTTRGPFFQYNKDANGEIYQIQQLDMETGELATLISGYGGSARPSPSPDGKYIAFVRRHRGDTQLWLYERESGRQFEVYGDLEHDQQEAWAIFGVYPNISWTPDAESLLFWSQGKIKRLDVSSGDVAEVPFSVDVDMPVVSAVEHDFTIPEGQFNAQMIRDVTTSPDGSKVVFHAAGFLWISDTNNGEAKRLTRSSDFEYQPSFSPDGRRIIYVAWNDEDLAQVRSVNLRGRSMKKLTDRPGYYANPTYSLDGDSIAYERTSGNDLLGYVYGVDTGIFVAEDDGDEARKVSSHGRRPQFDANGSGLYFLDGYGLEKQFMWVGLSGGEARNIFDLKYVNDIKLSPARDFVAFTELFTAYVAPMPAIGKAIELSRNTTAIPVDKVAENSGSSLHWSRSGEQLHWMTGNAYHSTALTALLGDAEAEHKQLTLVATLNVAAPSNQYALVGARVITGRPGEVLEQATVLIDGSKIAGVVAEADIPEAYQRIDVSGKTIIPGLVDAHAHAEHFYGGVSPQSNWAYLANLAYGVTTIQDPSASTEFVFGQAEMVRSGAMLGPRVYSTGSILYGADGDFKAEINSLDDARTHLSRLKAVGATSVKSYNQPRRDQRQQVNQAARELGLLVVMEGGSTFYHNLSMILDGSTGIEHNIPVAPLYRDMEMLWQNTNVGYTPTLVVSYGGMSGEYYWYQHDDVFNAEPLRQFVPNDWLDSRSLRRQKTPEFDYYHIQVSEAVNRVKAMGVGVQVGGHGQMQGLAMHWEMWNLGLGGMTPLDIIHSATLSGAEYLGLDAHIGSIETGKLADMVILEDNPLEDIRHSDSMTMVVINGELRRVNDLANLLQDGEGAPSVWHRVEGAVASPTNTRAHSH</sequence>
<proteinExistence type="inferred from homology"/>
<dbReference type="GO" id="GO:0016810">
    <property type="term" value="F:hydrolase activity, acting on carbon-nitrogen (but not peptide) bonds"/>
    <property type="evidence" value="ECO:0007669"/>
    <property type="project" value="InterPro"/>
</dbReference>
<keyword evidence="4" id="KW-0378">Hydrolase</keyword>
<dbReference type="PANTHER" id="PTHR36842">
    <property type="entry name" value="PROTEIN TOLB HOMOLOG"/>
    <property type="match status" value="1"/>
</dbReference>
<dbReference type="Proteomes" id="UP000267187">
    <property type="component" value="Unassembled WGS sequence"/>
</dbReference>
<reference evidence="4 5" key="1">
    <citation type="submission" date="2018-10" db="EMBL/GenBank/DDBJ databases">
        <title>Genomic Encyclopedia of Type Strains, Phase IV (KMG-IV): sequencing the most valuable type-strain genomes for metagenomic binning, comparative biology and taxonomic classification.</title>
        <authorList>
            <person name="Goeker M."/>
        </authorList>
    </citation>
    <scope>NUCLEOTIDE SEQUENCE [LARGE SCALE GENOMIC DNA]</scope>
    <source>
        <strain evidence="4 5">DSM 25080</strain>
    </source>
</reference>